<dbReference type="AlphaFoldDB" id="A0AAD5Z420"/>
<keyword evidence="3" id="KW-0597">Phosphoprotein</keyword>
<dbReference type="Pfam" id="PF00447">
    <property type="entry name" value="HSF_DNA-bind"/>
    <property type="match status" value="1"/>
</dbReference>
<evidence type="ECO:0000313" key="13">
    <source>
        <dbReference type="EMBL" id="KAJ3686483.1"/>
    </source>
</evidence>
<dbReference type="InterPro" id="IPR036388">
    <property type="entry name" value="WH-like_DNA-bd_sf"/>
</dbReference>
<comment type="subcellular location">
    <subcellularLocation>
        <location evidence="1">Nucleus</location>
    </subcellularLocation>
</comment>
<keyword evidence="7" id="KW-0804">Transcription</keyword>
<keyword evidence="6" id="KW-0238">DNA-binding</keyword>
<keyword evidence="8" id="KW-0539">Nucleus</keyword>
<keyword evidence="4" id="KW-0805">Transcription regulation</keyword>
<reference evidence="13 14" key="1">
    <citation type="journal article" date="2022" name="Cell">
        <title>Repeat-based holocentromeres influence genome architecture and karyotype evolution.</title>
        <authorList>
            <person name="Hofstatter P.G."/>
            <person name="Thangavel G."/>
            <person name="Lux T."/>
            <person name="Neumann P."/>
            <person name="Vondrak T."/>
            <person name="Novak P."/>
            <person name="Zhang M."/>
            <person name="Costa L."/>
            <person name="Castellani M."/>
            <person name="Scott A."/>
            <person name="Toegelov H."/>
            <person name="Fuchs J."/>
            <person name="Mata-Sucre Y."/>
            <person name="Dias Y."/>
            <person name="Vanzela A.L.L."/>
            <person name="Huettel B."/>
            <person name="Almeida C.C.S."/>
            <person name="Simkova H."/>
            <person name="Souza G."/>
            <person name="Pedrosa-Harand A."/>
            <person name="Macas J."/>
            <person name="Mayer K.F.X."/>
            <person name="Houben A."/>
            <person name="Marques A."/>
        </authorList>
    </citation>
    <scope>NUCLEOTIDE SEQUENCE [LARGE SCALE GENOMIC DNA]</scope>
    <source>
        <strain evidence="13">RhyTen1mFocal</strain>
    </source>
</reference>
<name>A0AAD5Z420_9POAL</name>
<dbReference type="InterPro" id="IPR036390">
    <property type="entry name" value="WH_DNA-bd_sf"/>
</dbReference>
<evidence type="ECO:0000256" key="8">
    <source>
        <dbReference type="ARBA" id="ARBA00023242"/>
    </source>
</evidence>
<keyword evidence="5" id="KW-0346">Stress response</keyword>
<protein>
    <recommendedName>
        <fullName evidence="12">HSF-type DNA-binding domain-containing protein</fullName>
    </recommendedName>
</protein>
<dbReference type="FunFam" id="1.10.10.10:FF:000367">
    <property type="entry name" value="Heat stress transcription factor A-8"/>
    <property type="match status" value="1"/>
</dbReference>
<gene>
    <name evidence="13" type="ORF">LUZ61_015647</name>
</gene>
<dbReference type="PRINTS" id="PR00056">
    <property type="entry name" value="HSFDOMAIN"/>
</dbReference>
<dbReference type="EMBL" id="JAMRDG010000002">
    <property type="protein sequence ID" value="KAJ3686483.1"/>
    <property type="molecule type" value="Genomic_DNA"/>
</dbReference>
<evidence type="ECO:0000259" key="12">
    <source>
        <dbReference type="PROSITE" id="PS00434"/>
    </source>
</evidence>
<feature type="domain" description="HSF-type DNA-binding" evidence="12">
    <location>
        <begin position="81"/>
        <end position="105"/>
    </location>
</feature>
<dbReference type="PROSITE" id="PS00434">
    <property type="entry name" value="HSF_DOMAIN"/>
    <property type="match status" value="1"/>
</dbReference>
<organism evidence="13 14">
    <name type="scientific">Rhynchospora tenuis</name>
    <dbReference type="NCBI Taxonomy" id="198213"/>
    <lineage>
        <taxon>Eukaryota</taxon>
        <taxon>Viridiplantae</taxon>
        <taxon>Streptophyta</taxon>
        <taxon>Embryophyta</taxon>
        <taxon>Tracheophyta</taxon>
        <taxon>Spermatophyta</taxon>
        <taxon>Magnoliopsida</taxon>
        <taxon>Liliopsida</taxon>
        <taxon>Poales</taxon>
        <taxon>Cyperaceae</taxon>
        <taxon>Cyperoideae</taxon>
        <taxon>Rhynchosporeae</taxon>
        <taxon>Rhynchospora</taxon>
    </lineage>
</organism>
<evidence type="ECO:0000256" key="11">
    <source>
        <dbReference type="SAM" id="Coils"/>
    </source>
</evidence>
<dbReference type="Proteomes" id="UP001210211">
    <property type="component" value="Unassembled WGS sequence"/>
</dbReference>
<dbReference type="GO" id="GO:0034605">
    <property type="term" value="P:cellular response to heat"/>
    <property type="evidence" value="ECO:0007669"/>
    <property type="project" value="TreeGrafter"/>
</dbReference>
<proteinExistence type="inferred from homology"/>
<evidence type="ECO:0000256" key="9">
    <source>
        <dbReference type="ARBA" id="ARBA00055032"/>
    </source>
</evidence>
<evidence type="ECO:0000256" key="10">
    <source>
        <dbReference type="ARBA" id="ARBA00061350"/>
    </source>
</evidence>
<evidence type="ECO:0000256" key="2">
    <source>
        <dbReference type="ARBA" id="ARBA00011233"/>
    </source>
</evidence>
<evidence type="ECO:0000256" key="7">
    <source>
        <dbReference type="ARBA" id="ARBA00023163"/>
    </source>
</evidence>
<comment type="caution">
    <text evidence="13">The sequence shown here is derived from an EMBL/GenBank/DDBJ whole genome shotgun (WGS) entry which is preliminary data.</text>
</comment>
<sequence length="320" mass="36702">MDHQQIVSVKKEEEEEDIEIEEIIACVPQPKEGLNEAGPAPFLTKTFDMVADPATDDVVSWGPARNSFVVWDPHRFSAMLLPRYFKHSNFSSFIRQLNTYGFKKIDPDRWEFANEDFLWGQRHLLKNIRRRRGISGSGSSSSSTTNDTAACVELGNFGVETEIQRLKRDRNLLMMEIIKLRQQQQSARKEMMEMEHRVQGTEKRHKQTMSFLAHALKNPEFVQQLAARCEKDKHQLNGMKKRRLPGQNSLQDIEKLLLDSVDAEEGFGEIEGVSEESIWNELAKEESVGQVGQPEIDLDVEEWGEEVDEMVEQIGLLSSP</sequence>
<dbReference type="SUPFAM" id="SSF46785">
    <property type="entry name" value="Winged helix' DNA-binding domain"/>
    <property type="match status" value="1"/>
</dbReference>
<evidence type="ECO:0000256" key="6">
    <source>
        <dbReference type="ARBA" id="ARBA00023125"/>
    </source>
</evidence>
<dbReference type="GO" id="GO:0005634">
    <property type="term" value="C:nucleus"/>
    <property type="evidence" value="ECO:0007669"/>
    <property type="project" value="UniProtKB-SubCell"/>
</dbReference>
<keyword evidence="14" id="KW-1185">Reference proteome</keyword>
<dbReference type="SMART" id="SM00415">
    <property type="entry name" value="HSF"/>
    <property type="match status" value="1"/>
</dbReference>
<evidence type="ECO:0000256" key="1">
    <source>
        <dbReference type="ARBA" id="ARBA00004123"/>
    </source>
</evidence>
<dbReference type="InterPro" id="IPR000232">
    <property type="entry name" value="HSF_DNA-bd"/>
</dbReference>
<dbReference type="GO" id="GO:0000978">
    <property type="term" value="F:RNA polymerase II cis-regulatory region sequence-specific DNA binding"/>
    <property type="evidence" value="ECO:0007669"/>
    <property type="project" value="TreeGrafter"/>
</dbReference>
<feature type="coiled-coil region" evidence="11">
    <location>
        <begin position="163"/>
        <end position="204"/>
    </location>
</feature>
<comment type="similarity">
    <text evidence="10">Belongs to the HSF family. Class A subfamily.</text>
</comment>
<dbReference type="PANTHER" id="PTHR10015">
    <property type="entry name" value="HEAT SHOCK TRANSCRIPTION FACTOR"/>
    <property type="match status" value="1"/>
</dbReference>
<evidence type="ECO:0000256" key="3">
    <source>
        <dbReference type="ARBA" id="ARBA00022553"/>
    </source>
</evidence>
<dbReference type="GO" id="GO:0006357">
    <property type="term" value="P:regulation of transcription by RNA polymerase II"/>
    <property type="evidence" value="ECO:0007669"/>
    <property type="project" value="TreeGrafter"/>
</dbReference>
<comment type="subunit">
    <text evidence="2">Homotrimer.</text>
</comment>
<dbReference type="GO" id="GO:0003700">
    <property type="term" value="F:DNA-binding transcription factor activity"/>
    <property type="evidence" value="ECO:0007669"/>
    <property type="project" value="InterPro"/>
</dbReference>
<keyword evidence="11" id="KW-0175">Coiled coil</keyword>
<dbReference type="PANTHER" id="PTHR10015:SF338">
    <property type="entry name" value="HEAT STRESS TRANSCRIPTION FACTOR A-2"/>
    <property type="match status" value="1"/>
</dbReference>
<accession>A0AAD5Z420</accession>
<comment type="function">
    <text evidence="9">Transcriptional regulator that specifically binds DNA of heat shock promoter elements (HSE).</text>
</comment>
<evidence type="ECO:0000313" key="14">
    <source>
        <dbReference type="Proteomes" id="UP001210211"/>
    </source>
</evidence>
<evidence type="ECO:0000256" key="4">
    <source>
        <dbReference type="ARBA" id="ARBA00023015"/>
    </source>
</evidence>
<evidence type="ECO:0000256" key="5">
    <source>
        <dbReference type="ARBA" id="ARBA00023016"/>
    </source>
</evidence>
<dbReference type="Gene3D" id="1.10.10.10">
    <property type="entry name" value="Winged helix-like DNA-binding domain superfamily/Winged helix DNA-binding domain"/>
    <property type="match status" value="1"/>
</dbReference>